<name>C1A936_GEMAT</name>
<dbReference type="Proteomes" id="UP000002209">
    <property type="component" value="Chromosome"/>
</dbReference>
<sequence>MIIRLRVALIAFGVIAFTVAQRTSLEWVRWIGIALVASALLLRFYKPRQP</sequence>
<dbReference type="eggNOG" id="ENOG502ZZY4">
    <property type="taxonomic scope" value="Bacteria"/>
</dbReference>
<dbReference type="RefSeq" id="WP_012683193.1">
    <property type="nucleotide sequence ID" value="NC_012489.1"/>
</dbReference>
<keyword evidence="1" id="KW-0812">Transmembrane</keyword>
<accession>C1A936</accession>
<proteinExistence type="predicted"/>
<protein>
    <submittedName>
        <fullName evidence="2">Uncharacterized protein</fullName>
    </submittedName>
</protein>
<dbReference type="KEGG" id="gau:GAU_1704"/>
<keyword evidence="1" id="KW-1133">Transmembrane helix</keyword>
<organism evidence="2 3">
    <name type="scientific">Gemmatimonas aurantiaca (strain DSM 14586 / JCM 11422 / NBRC 100505 / T-27)</name>
    <dbReference type="NCBI Taxonomy" id="379066"/>
    <lineage>
        <taxon>Bacteria</taxon>
        <taxon>Pseudomonadati</taxon>
        <taxon>Gemmatimonadota</taxon>
        <taxon>Gemmatimonadia</taxon>
        <taxon>Gemmatimonadales</taxon>
        <taxon>Gemmatimonadaceae</taxon>
        <taxon>Gemmatimonas</taxon>
    </lineage>
</organism>
<dbReference type="EMBL" id="AP009153">
    <property type="protein sequence ID" value="BAH38746.1"/>
    <property type="molecule type" value="Genomic_DNA"/>
</dbReference>
<evidence type="ECO:0000256" key="1">
    <source>
        <dbReference type="SAM" id="Phobius"/>
    </source>
</evidence>
<dbReference type="STRING" id="379066.GAU_1704"/>
<dbReference type="HOGENOM" id="CLU_3118247_0_0_0"/>
<keyword evidence="3" id="KW-1185">Reference proteome</keyword>
<evidence type="ECO:0000313" key="2">
    <source>
        <dbReference type="EMBL" id="BAH38746.1"/>
    </source>
</evidence>
<gene>
    <name evidence="2" type="ordered locus">GAU_1704</name>
</gene>
<reference evidence="3" key="1">
    <citation type="submission" date="2006-03" db="EMBL/GenBank/DDBJ databases">
        <title>Complete genome sequence of Gemmatimonas aurantiaca T-27 that represents a novel phylum Gemmatimonadetes.</title>
        <authorList>
            <person name="Takasaki K."/>
            <person name="Ichikawa N."/>
            <person name="Miura H."/>
            <person name="Matsushita S."/>
            <person name="Watanabe Y."/>
            <person name="Oguchi A."/>
            <person name="Ankai A."/>
            <person name="Yashiro I."/>
            <person name="Takahashi M."/>
            <person name="Terui Y."/>
            <person name="Fukui S."/>
            <person name="Yokoyama H."/>
            <person name="Tanikawa S."/>
            <person name="Hanada S."/>
            <person name="Kamagata Y."/>
            <person name="Fujita N."/>
        </authorList>
    </citation>
    <scope>NUCLEOTIDE SEQUENCE [LARGE SCALE GENOMIC DNA]</scope>
    <source>
        <strain evidence="3">T-27 / DSM 14586 / JCM 11422 / NBRC 100505</strain>
    </source>
</reference>
<dbReference type="AlphaFoldDB" id="C1A936"/>
<feature type="transmembrane region" description="Helical" evidence="1">
    <location>
        <begin position="30"/>
        <end position="45"/>
    </location>
</feature>
<evidence type="ECO:0000313" key="3">
    <source>
        <dbReference type="Proteomes" id="UP000002209"/>
    </source>
</evidence>
<keyword evidence="1" id="KW-0472">Membrane</keyword>
<dbReference type="OrthoDB" id="9940639at2"/>